<evidence type="ECO:0000313" key="2">
    <source>
        <dbReference type="WBParaSite" id="RSKR_0000620700.1"/>
    </source>
</evidence>
<dbReference type="Proteomes" id="UP000095286">
    <property type="component" value="Unplaced"/>
</dbReference>
<reference evidence="2" key="1">
    <citation type="submission" date="2016-11" db="UniProtKB">
        <authorList>
            <consortium name="WormBaseParasite"/>
        </authorList>
    </citation>
    <scope>IDENTIFICATION</scope>
    <source>
        <strain evidence="2">KR3021</strain>
    </source>
</reference>
<proteinExistence type="predicted"/>
<dbReference type="WBParaSite" id="RSKR_0000620700.1">
    <property type="protein sequence ID" value="RSKR_0000620700.1"/>
    <property type="gene ID" value="RSKR_0000620700"/>
</dbReference>
<organism evidence="1 2">
    <name type="scientific">Rhabditophanes sp. KR3021</name>
    <dbReference type="NCBI Taxonomy" id="114890"/>
    <lineage>
        <taxon>Eukaryota</taxon>
        <taxon>Metazoa</taxon>
        <taxon>Ecdysozoa</taxon>
        <taxon>Nematoda</taxon>
        <taxon>Chromadorea</taxon>
        <taxon>Rhabditida</taxon>
        <taxon>Tylenchina</taxon>
        <taxon>Panagrolaimomorpha</taxon>
        <taxon>Strongyloidoidea</taxon>
        <taxon>Alloionematidae</taxon>
        <taxon>Rhabditophanes</taxon>
    </lineage>
</organism>
<accession>A0AC35TZ89</accession>
<sequence length="279" mass="32297">MDARPGRPPKRMISMDDWNENRIHTEQPSDFCKPEPLKTHESSKTNLLTNILTFSQTQQLLLQQMLTASMPHNRTNIQLLNNVKLDNEVTNHFKTTNWLSHTVNSNEILNSCKENSAEDKKDNEDKVFIPPLIVDRTERSKSCSVVECKSFKKHKKFDNFNGDNTFYMSKSASSNTSTDRDSSNTSTDRDSSGSSSSRNESEKSFNLLLSKLDTLCNNFNSTFKKNFEKLEILTETISHQNECKAREDFWKEKFQVEKKKSLTTLRRKITKPKRIRTTV</sequence>
<name>A0AC35TZ89_9BILA</name>
<evidence type="ECO:0000313" key="1">
    <source>
        <dbReference type="Proteomes" id="UP000095286"/>
    </source>
</evidence>
<protein>
    <submittedName>
        <fullName evidence="2">Uncharacterized protein</fullName>
    </submittedName>
</protein>